<sequence length="67" mass="7467">MTGQEITTLDPAFANYLRRFGGCLGRDRTVAHVGTDYRGLLHNLHYRCPHLRQVATATGVERIGAIK</sequence>
<dbReference type="KEGG" id="gms:SOIL9_32190"/>
<dbReference type="Proteomes" id="UP000464178">
    <property type="component" value="Chromosome"/>
</dbReference>
<organism evidence="1 2">
    <name type="scientific">Gemmata massiliana</name>
    <dbReference type="NCBI Taxonomy" id="1210884"/>
    <lineage>
        <taxon>Bacteria</taxon>
        <taxon>Pseudomonadati</taxon>
        <taxon>Planctomycetota</taxon>
        <taxon>Planctomycetia</taxon>
        <taxon>Gemmatales</taxon>
        <taxon>Gemmataceae</taxon>
        <taxon>Gemmata</taxon>
    </lineage>
</organism>
<protein>
    <submittedName>
        <fullName evidence="1">Uncharacterized protein</fullName>
    </submittedName>
</protein>
<proteinExistence type="predicted"/>
<reference evidence="1 2" key="1">
    <citation type="submission" date="2019-05" db="EMBL/GenBank/DDBJ databases">
        <authorList>
            <consortium name="Science for Life Laboratories"/>
        </authorList>
    </citation>
    <scope>NUCLEOTIDE SEQUENCE [LARGE SCALE GENOMIC DNA]</scope>
    <source>
        <strain evidence="1">Soil9</strain>
    </source>
</reference>
<evidence type="ECO:0000313" key="2">
    <source>
        <dbReference type="Proteomes" id="UP000464178"/>
    </source>
</evidence>
<accession>A0A6P2D271</accession>
<dbReference type="AlphaFoldDB" id="A0A6P2D271"/>
<dbReference type="EMBL" id="LR593886">
    <property type="protein sequence ID" value="VTR94495.1"/>
    <property type="molecule type" value="Genomic_DNA"/>
</dbReference>
<keyword evidence="2" id="KW-1185">Reference proteome</keyword>
<evidence type="ECO:0000313" key="1">
    <source>
        <dbReference type="EMBL" id="VTR94495.1"/>
    </source>
</evidence>
<name>A0A6P2D271_9BACT</name>
<gene>
    <name evidence="1" type="ORF">SOIL9_32190</name>
</gene>